<dbReference type="AlphaFoldDB" id="A0A6A6AE30"/>
<protein>
    <submittedName>
        <fullName evidence="2">Uncharacterized protein</fullName>
    </submittedName>
</protein>
<evidence type="ECO:0000256" key="1">
    <source>
        <dbReference type="SAM" id="MobiDB-lite"/>
    </source>
</evidence>
<feature type="region of interest" description="Disordered" evidence="1">
    <location>
        <begin position="441"/>
        <end position="476"/>
    </location>
</feature>
<evidence type="ECO:0000313" key="2">
    <source>
        <dbReference type="EMBL" id="KAF2129355.1"/>
    </source>
</evidence>
<dbReference type="RefSeq" id="XP_033523744.1">
    <property type="nucleotide sequence ID" value="XM_033666690.1"/>
</dbReference>
<proteinExistence type="predicted"/>
<gene>
    <name evidence="2" type="ORF">P153DRAFT_356940</name>
</gene>
<organism evidence="2 3">
    <name type="scientific">Dothidotthia symphoricarpi CBS 119687</name>
    <dbReference type="NCBI Taxonomy" id="1392245"/>
    <lineage>
        <taxon>Eukaryota</taxon>
        <taxon>Fungi</taxon>
        <taxon>Dikarya</taxon>
        <taxon>Ascomycota</taxon>
        <taxon>Pezizomycotina</taxon>
        <taxon>Dothideomycetes</taxon>
        <taxon>Pleosporomycetidae</taxon>
        <taxon>Pleosporales</taxon>
        <taxon>Dothidotthiaceae</taxon>
        <taxon>Dothidotthia</taxon>
    </lineage>
</organism>
<reference evidence="2" key="1">
    <citation type="journal article" date="2020" name="Stud. Mycol.">
        <title>101 Dothideomycetes genomes: a test case for predicting lifestyles and emergence of pathogens.</title>
        <authorList>
            <person name="Haridas S."/>
            <person name="Albert R."/>
            <person name="Binder M."/>
            <person name="Bloem J."/>
            <person name="Labutti K."/>
            <person name="Salamov A."/>
            <person name="Andreopoulos B."/>
            <person name="Baker S."/>
            <person name="Barry K."/>
            <person name="Bills G."/>
            <person name="Bluhm B."/>
            <person name="Cannon C."/>
            <person name="Castanera R."/>
            <person name="Culley D."/>
            <person name="Daum C."/>
            <person name="Ezra D."/>
            <person name="Gonzalez J."/>
            <person name="Henrissat B."/>
            <person name="Kuo A."/>
            <person name="Liang C."/>
            <person name="Lipzen A."/>
            <person name="Lutzoni F."/>
            <person name="Magnuson J."/>
            <person name="Mondo S."/>
            <person name="Nolan M."/>
            <person name="Ohm R."/>
            <person name="Pangilinan J."/>
            <person name="Park H.-J."/>
            <person name="Ramirez L."/>
            <person name="Alfaro M."/>
            <person name="Sun H."/>
            <person name="Tritt A."/>
            <person name="Yoshinaga Y."/>
            <person name="Zwiers L.-H."/>
            <person name="Turgeon B."/>
            <person name="Goodwin S."/>
            <person name="Spatafora J."/>
            <person name="Crous P."/>
            <person name="Grigoriev I."/>
        </authorList>
    </citation>
    <scope>NUCLEOTIDE SEQUENCE</scope>
    <source>
        <strain evidence="2">CBS 119687</strain>
    </source>
</reference>
<dbReference type="EMBL" id="ML977506">
    <property type="protein sequence ID" value="KAF2129355.1"/>
    <property type="molecule type" value="Genomic_DNA"/>
</dbReference>
<accession>A0A6A6AE30</accession>
<dbReference type="GeneID" id="54407122"/>
<dbReference type="OrthoDB" id="3801233at2759"/>
<name>A0A6A6AE30_9PLEO</name>
<keyword evidence="3" id="KW-1185">Reference proteome</keyword>
<dbReference type="Proteomes" id="UP000799771">
    <property type="component" value="Unassembled WGS sequence"/>
</dbReference>
<evidence type="ECO:0000313" key="3">
    <source>
        <dbReference type="Proteomes" id="UP000799771"/>
    </source>
</evidence>
<sequence>MSSNRDFDENVCYESSSDQDLALLDPASPSIVSDNDIIEAHQSKCAICHLEFSCTNVAAQDRISHFQKCWARFGDDLCKKKRLTYQYPAMESLVSRPGHSLSSLSPDGGHGEAISEILHIDGEETSHPIQSAVKMPLTSCLLCKYDFTHHRDKLDGLHHLMRCMNLLQPPNCPICLERFHDEKGRWWFKKDMIWHLHNCQHGGSLGVIARDDFEASLAALCARSEVVERTLMRDFGIKRHWDGRQHRAHYTTTRSAGQEQGGGVYVAGNSLLRKGIRFDEEGSLEITTCKKSTDPAVTALGHFRRFSFSVLKTSEWENLPEGFRVETVSSKTIPPPPTLPLRPTSLVPRIESEAIDFEKDDTIHESTSLPLQSQEMGGTTEPGQLLQSLVFPEYLSTPKVFETTTAPDVQDYMLLLGLPPRTPFLPQFVSEKSWSTKLQEGAKRKEVVEPPESHLVAKFQETPKSKKTDASNQLQNPSLDIHQDSKALPGSVAMLYTANLRSLGEAPIVTKKFSKSHKGLDSLARPPRELQARVTVAVPNATHLFPNRKRNFSAPVEIERKQVVYAHTKFLPNNRLIVFGEGIVPPRPSL</sequence>
<feature type="compositionally biased region" description="Basic and acidic residues" evidence="1">
    <location>
        <begin position="441"/>
        <end position="452"/>
    </location>
</feature>